<name>D6TUW2_KTERA</name>
<dbReference type="PANTHER" id="PTHR33498:SF1">
    <property type="entry name" value="TRANSPOSASE FOR INSERTION SEQUENCE ELEMENT IS1557"/>
    <property type="match status" value="1"/>
</dbReference>
<accession>D6TUW2</accession>
<evidence type="ECO:0000313" key="5">
    <source>
        <dbReference type="Proteomes" id="UP000004508"/>
    </source>
</evidence>
<feature type="domain" description="Transposase IS204/IS1001/IS1096/IS1165 zinc-finger" evidence="3">
    <location>
        <begin position="13"/>
        <end position="54"/>
    </location>
</feature>
<feature type="region of interest" description="Disordered" evidence="1">
    <location>
        <begin position="509"/>
        <end position="564"/>
    </location>
</feature>
<dbReference type="eggNOG" id="COG3464">
    <property type="taxonomic scope" value="Bacteria"/>
</dbReference>
<feature type="compositionally biased region" description="Polar residues" evidence="1">
    <location>
        <begin position="554"/>
        <end position="564"/>
    </location>
</feature>
<evidence type="ECO:0000256" key="1">
    <source>
        <dbReference type="SAM" id="MobiDB-lite"/>
    </source>
</evidence>
<dbReference type="Pfam" id="PF01610">
    <property type="entry name" value="DDE_Tnp_ISL3"/>
    <property type="match status" value="2"/>
</dbReference>
<sequence length="564" mass="64130">MIIYLHATSPTSPCPRCGTPGSRVHSRYQRTVADVAFGGRRLMLKLLVRKWVCRVSSCPQRIFAERFLGFVQRYARMTERLNEALQSVGVTTNGADAARILSRLGMPTTAKTIIRRVLQLPLPSEGSVRKIGIDEWAWKKGHRYATILVDLEQRRVVQLLSDRSVETSKAWLRMHPEIEIISRDRGKLFREAAMGGAPQAQQVVDRFHLQKNFAEALEKFFRHKTRVLKTAARSLAGTAHPSPKTKVPQKAERERRGRHRQRVAVHKRVWKLFREGYHKERIAQLVGISSRSVYRILQQQDAPPPRRRSRSHSVVDPYLSYLTERWNQGCHSGGQLYEEIRAQGYPGSRRTLERQLHAFRPHGSHVVTKHVITLGKAPSARGTALMIVRPAQNRTKEQTAYLAQLIQSDSTATLAIALAQDFGQLVRQREGKLRLEQWQSAVRASGIAELIEFVDGLADDAEAVVNGCTQCWSNGLVEGFVNKVKAIKRSSYGQAGFPLLQRRVLLHPAQTSHMQRAQSPKPDRDSVDREGPCSSRETRKRLPKHDDRRRTYESHSLSYPDTVM</sequence>
<feature type="compositionally biased region" description="Polar residues" evidence="1">
    <location>
        <begin position="509"/>
        <end position="518"/>
    </location>
</feature>
<feature type="region of interest" description="Disordered" evidence="1">
    <location>
        <begin position="234"/>
        <end position="260"/>
    </location>
</feature>
<evidence type="ECO:0000259" key="3">
    <source>
        <dbReference type="Pfam" id="PF14690"/>
    </source>
</evidence>
<feature type="domain" description="Transposase IS204/IS1001/IS1096/IS1165 DDE" evidence="2">
    <location>
        <begin position="131"/>
        <end position="275"/>
    </location>
</feature>
<evidence type="ECO:0000313" key="4">
    <source>
        <dbReference type="EMBL" id="EFH85288.1"/>
    </source>
</evidence>
<evidence type="ECO:0000259" key="2">
    <source>
        <dbReference type="Pfam" id="PF01610"/>
    </source>
</evidence>
<dbReference type="InterPro" id="IPR029261">
    <property type="entry name" value="Transposase_Znf"/>
</dbReference>
<comment type="caution">
    <text evidence="4">The sequence shown here is derived from an EMBL/GenBank/DDBJ whole genome shotgun (WGS) entry which is preliminary data.</text>
</comment>
<gene>
    <name evidence="4" type="ORF">Krac_6475</name>
</gene>
<protein>
    <submittedName>
        <fullName evidence="4">Transposase IS204/IS1001/IS1096/IS1165 family protein</fullName>
    </submittedName>
</protein>
<dbReference type="InterPro" id="IPR047951">
    <property type="entry name" value="Transpos_ISL3"/>
</dbReference>
<dbReference type="InterPro" id="IPR002560">
    <property type="entry name" value="Transposase_DDE"/>
</dbReference>
<dbReference type="RefSeq" id="WP_007917446.1">
    <property type="nucleotide sequence ID" value="NZ_ADVG01000003.1"/>
</dbReference>
<keyword evidence="5" id="KW-1185">Reference proteome</keyword>
<feature type="compositionally biased region" description="Basic and acidic residues" evidence="1">
    <location>
        <begin position="544"/>
        <end position="553"/>
    </location>
</feature>
<organism evidence="4 5">
    <name type="scientific">Ktedonobacter racemifer DSM 44963</name>
    <dbReference type="NCBI Taxonomy" id="485913"/>
    <lineage>
        <taxon>Bacteria</taxon>
        <taxon>Bacillati</taxon>
        <taxon>Chloroflexota</taxon>
        <taxon>Ktedonobacteria</taxon>
        <taxon>Ktedonobacterales</taxon>
        <taxon>Ktedonobacteraceae</taxon>
        <taxon>Ktedonobacter</taxon>
    </lineage>
</organism>
<dbReference type="EMBL" id="ADVG01000003">
    <property type="protein sequence ID" value="EFH85288.1"/>
    <property type="molecule type" value="Genomic_DNA"/>
</dbReference>
<dbReference type="STRING" id="485913.Krac_6475"/>
<dbReference type="PANTHER" id="PTHR33498">
    <property type="entry name" value="TRANSPOSASE FOR INSERTION SEQUENCE ELEMENT IS1557"/>
    <property type="match status" value="1"/>
</dbReference>
<dbReference type="Pfam" id="PF14690">
    <property type="entry name" value="Zn_ribbon_ISL3"/>
    <property type="match status" value="1"/>
</dbReference>
<feature type="compositionally biased region" description="Basic and acidic residues" evidence="1">
    <location>
        <begin position="521"/>
        <end position="531"/>
    </location>
</feature>
<dbReference type="InParanoid" id="D6TUW2"/>
<dbReference type="OrthoDB" id="140629at2"/>
<dbReference type="Proteomes" id="UP000004508">
    <property type="component" value="Unassembled WGS sequence"/>
</dbReference>
<proteinExistence type="predicted"/>
<dbReference type="AlphaFoldDB" id="D6TUW2"/>
<feature type="domain" description="Transposase IS204/IS1001/IS1096/IS1165 DDE" evidence="2">
    <location>
        <begin position="380"/>
        <end position="498"/>
    </location>
</feature>
<reference evidence="4 5" key="1">
    <citation type="journal article" date="2011" name="Stand. Genomic Sci.">
        <title>Non-contiguous finished genome sequence and contextual data of the filamentous soil bacterium Ktedonobacter racemifer type strain (SOSP1-21).</title>
        <authorList>
            <person name="Chang Y.J."/>
            <person name="Land M."/>
            <person name="Hauser L."/>
            <person name="Chertkov O."/>
            <person name="Del Rio T.G."/>
            <person name="Nolan M."/>
            <person name="Copeland A."/>
            <person name="Tice H."/>
            <person name="Cheng J.F."/>
            <person name="Lucas S."/>
            <person name="Han C."/>
            <person name="Goodwin L."/>
            <person name="Pitluck S."/>
            <person name="Ivanova N."/>
            <person name="Ovchinikova G."/>
            <person name="Pati A."/>
            <person name="Chen A."/>
            <person name="Palaniappan K."/>
            <person name="Mavromatis K."/>
            <person name="Liolios K."/>
            <person name="Brettin T."/>
            <person name="Fiebig A."/>
            <person name="Rohde M."/>
            <person name="Abt B."/>
            <person name="Goker M."/>
            <person name="Detter J.C."/>
            <person name="Woyke T."/>
            <person name="Bristow J."/>
            <person name="Eisen J.A."/>
            <person name="Markowitz V."/>
            <person name="Hugenholtz P."/>
            <person name="Kyrpides N.C."/>
            <person name="Klenk H.P."/>
            <person name="Lapidus A."/>
        </authorList>
    </citation>
    <scope>NUCLEOTIDE SEQUENCE [LARGE SCALE GENOMIC DNA]</scope>
    <source>
        <strain evidence="5">DSM 44963</strain>
    </source>
</reference>
<dbReference type="NCBIfam" id="NF033550">
    <property type="entry name" value="transpos_ISL3"/>
    <property type="match status" value="1"/>
</dbReference>